<reference evidence="4 5" key="1">
    <citation type="submission" date="2016-05" db="EMBL/GenBank/DDBJ databases">
        <title>Microbial solvent formation.</title>
        <authorList>
            <person name="Poehlein A."/>
            <person name="Montoya Solano J.D."/>
            <person name="Flitsch S."/>
            <person name="Krabben P."/>
            <person name="Duerre P."/>
            <person name="Daniel R."/>
        </authorList>
    </citation>
    <scope>NUCLEOTIDE SEQUENCE [LARGE SCALE GENOMIC DNA]</scope>
    <source>
        <strain evidence="4 5">DSM 53</strain>
    </source>
</reference>
<evidence type="ECO:0000313" key="4">
    <source>
        <dbReference type="EMBL" id="OOM52314.1"/>
    </source>
</evidence>
<evidence type="ECO:0000256" key="2">
    <source>
        <dbReference type="PROSITE-ProRule" id="PRU00591"/>
    </source>
</evidence>
<gene>
    <name evidence="4" type="primary">lytB_8</name>
    <name evidence="4" type="ORF">CLBCK_49080</name>
</gene>
<feature type="repeat" description="Cell wall-binding" evidence="2">
    <location>
        <begin position="750"/>
        <end position="769"/>
    </location>
</feature>
<keyword evidence="4" id="KW-0326">Glycosidase</keyword>
<evidence type="ECO:0000256" key="1">
    <source>
        <dbReference type="ARBA" id="ARBA00022737"/>
    </source>
</evidence>
<organism evidence="4 5">
    <name type="scientific">Clostridium beijerinckii</name>
    <name type="common">Clostridium MP</name>
    <dbReference type="NCBI Taxonomy" id="1520"/>
    <lineage>
        <taxon>Bacteria</taxon>
        <taxon>Bacillati</taxon>
        <taxon>Bacillota</taxon>
        <taxon>Clostridia</taxon>
        <taxon>Eubacteriales</taxon>
        <taxon>Clostridiaceae</taxon>
        <taxon>Clostridium</taxon>
    </lineage>
</organism>
<feature type="compositionally biased region" description="Low complexity" evidence="3">
    <location>
        <begin position="457"/>
        <end position="468"/>
    </location>
</feature>
<dbReference type="SUPFAM" id="SSF69360">
    <property type="entry name" value="Cell wall binding repeat"/>
    <property type="match status" value="1"/>
</dbReference>
<proteinExistence type="predicted"/>
<dbReference type="InterPro" id="IPR018337">
    <property type="entry name" value="Cell_wall/Cho-bd_repeat"/>
</dbReference>
<protein>
    <submittedName>
        <fullName evidence="4">Putative endo-beta-N-acetylglucosaminidase</fullName>
        <ecNumber evidence="4">3.2.1.96</ecNumber>
    </submittedName>
</protein>
<dbReference type="EMBL" id="LZZI01000213">
    <property type="protein sequence ID" value="OOM52314.1"/>
    <property type="molecule type" value="Genomic_DNA"/>
</dbReference>
<accession>A0A1S8RGI9</accession>
<feature type="region of interest" description="Disordered" evidence="3">
    <location>
        <begin position="557"/>
        <end position="583"/>
    </location>
</feature>
<dbReference type="RefSeq" id="WP_077841053.1">
    <property type="nucleotide sequence ID" value="NZ_JABTAE010000001.1"/>
</dbReference>
<keyword evidence="4" id="KW-0378">Hydrolase</keyword>
<sequence length="808" mass="87147">MKSKHLNGLAVFTAAAIVGGSVTGINAYASDLSLTTGGTTSTEPTVTGSPSPDETLNTYKTQVSNIIDSITVTNSTSHNDICSAIENRASFGISNININIEIGPATSEMEGYLTVIGTIDTSDGYTIDVNKNLPIPKLTIATQSQADLSAAVRSYIASRTPSNNDNVDTIKNELTPLIKNSDFRIVTTNFVQTKATEQSEGSESFYVLLYDDVHMPNGSYDFIEYTNIAIPKLQAQTGFSRLCDKIKEELPYYYTPNDTTEEYLKPGVERLIEYFRIFYPVPDQVINASISNLVVNKSTTEAEGLATFTVTMTNETTGEVKAFDTSMSIFKLERPVPNTNNILPNIVTYEYQHLPSKTMTNDTDETELIADASALANEYLGNNNEFPLSRLGIKVQNFNKKKATTIEGGYVEFHLLLNDKNVSSASTDLYFKLAIEKLDGSNIPVDGNTPPSDGSNTPVPGNTPPTTGTGDGAENEIDTELAVAKAKVADYLSSLTATNSLTSDNLKSTLATKVNNSNIGIEVTTFNKVESTNSITGSIDIKITLSKRDQKVTVNSNKVIAKNSSNSSSSSSSSKGSKSNNSIPKAIDAANQKHKEGIVSSISKDGSIVSTPKEVLTKDGNRLVVSSINKSNVYTGTVLTSDNASSGSTVTIPSNAKIDAVYKYVPLLDKYIQINNGITVATGVVTLPTEANATYFISTNSLAPSETVNAGWVNDGKSWYVIDANGNTKTGWYHDNNGWSYLNTSTGVMKTGWMHDTGNWYHIKDNGYMSTGWVQDGNNWYYLNQDGSMAHDTIVDGYTVGSNGAWIG</sequence>
<dbReference type="AlphaFoldDB" id="A0A1S8RGI9"/>
<dbReference type="Pfam" id="PF01473">
    <property type="entry name" value="Choline_bind_1"/>
    <property type="match status" value="3"/>
</dbReference>
<feature type="repeat" description="Cell wall-binding" evidence="2">
    <location>
        <begin position="770"/>
        <end position="789"/>
    </location>
</feature>
<dbReference type="PROSITE" id="PS51170">
    <property type="entry name" value="CW"/>
    <property type="match status" value="2"/>
</dbReference>
<feature type="region of interest" description="Disordered" evidence="3">
    <location>
        <begin position="441"/>
        <end position="474"/>
    </location>
</feature>
<evidence type="ECO:0000256" key="3">
    <source>
        <dbReference type="SAM" id="MobiDB-lite"/>
    </source>
</evidence>
<dbReference type="EC" id="3.2.1.96" evidence="4"/>
<dbReference type="Proteomes" id="UP000190973">
    <property type="component" value="Unassembled WGS sequence"/>
</dbReference>
<comment type="caution">
    <text evidence="4">The sequence shown here is derived from an EMBL/GenBank/DDBJ whole genome shotgun (WGS) entry which is preliminary data.</text>
</comment>
<dbReference type="GO" id="GO:0033925">
    <property type="term" value="F:mannosyl-glycoprotein endo-beta-N-acetylglucosaminidase activity"/>
    <property type="evidence" value="ECO:0007669"/>
    <property type="project" value="UniProtKB-EC"/>
</dbReference>
<keyword evidence="1" id="KW-0677">Repeat</keyword>
<evidence type="ECO:0000313" key="5">
    <source>
        <dbReference type="Proteomes" id="UP000190973"/>
    </source>
</evidence>
<dbReference type="Gene3D" id="2.10.270.10">
    <property type="entry name" value="Cholin Binding"/>
    <property type="match status" value="1"/>
</dbReference>
<name>A0A1S8RGI9_CLOBE</name>
<feature type="compositionally biased region" description="Low complexity" evidence="3">
    <location>
        <begin position="557"/>
        <end position="582"/>
    </location>
</feature>